<dbReference type="PANTHER" id="PTHR30474">
    <property type="entry name" value="CELL CYCLE PROTEIN"/>
    <property type="match status" value="1"/>
</dbReference>
<keyword evidence="5 7" id="KW-0472">Membrane</keyword>
<feature type="compositionally biased region" description="Low complexity" evidence="6">
    <location>
        <begin position="11"/>
        <end position="24"/>
    </location>
</feature>
<keyword evidence="3" id="KW-0133">Cell shape</keyword>
<dbReference type="GO" id="GO:0005886">
    <property type="term" value="C:plasma membrane"/>
    <property type="evidence" value="ECO:0007669"/>
    <property type="project" value="TreeGrafter"/>
</dbReference>
<dbReference type="Proteomes" id="UP000308978">
    <property type="component" value="Unassembled WGS sequence"/>
</dbReference>
<accession>A0A4S4G663</accession>
<feature type="transmembrane region" description="Helical" evidence="7">
    <location>
        <begin position="343"/>
        <end position="361"/>
    </location>
</feature>
<evidence type="ECO:0000256" key="1">
    <source>
        <dbReference type="ARBA" id="ARBA00004141"/>
    </source>
</evidence>
<evidence type="ECO:0000256" key="5">
    <source>
        <dbReference type="ARBA" id="ARBA00023136"/>
    </source>
</evidence>
<keyword evidence="4 7" id="KW-1133">Transmembrane helix</keyword>
<gene>
    <name evidence="8" type="primary">rodA</name>
    <name evidence="8" type="ORF">E5986_01700</name>
</gene>
<evidence type="ECO:0000256" key="4">
    <source>
        <dbReference type="ARBA" id="ARBA00022989"/>
    </source>
</evidence>
<feature type="transmembrane region" description="Helical" evidence="7">
    <location>
        <begin position="169"/>
        <end position="202"/>
    </location>
</feature>
<dbReference type="GO" id="GO:0008360">
    <property type="term" value="P:regulation of cell shape"/>
    <property type="evidence" value="ECO:0007669"/>
    <property type="project" value="UniProtKB-KW"/>
</dbReference>
<evidence type="ECO:0000256" key="3">
    <source>
        <dbReference type="ARBA" id="ARBA00022960"/>
    </source>
</evidence>
<evidence type="ECO:0000256" key="6">
    <source>
        <dbReference type="SAM" id="MobiDB-lite"/>
    </source>
</evidence>
<feature type="region of interest" description="Disordered" evidence="6">
    <location>
        <begin position="1"/>
        <end position="24"/>
    </location>
</feature>
<protein>
    <submittedName>
        <fullName evidence="8">Rod shape-determining protein RodA</fullName>
    </submittedName>
</protein>
<reference evidence="8 9" key="1">
    <citation type="submission" date="2019-04" db="EMBL/GenBank/DDBJ databases">
        <title>Microbes associate with the intestines of laboratory mice.</title>
        <authorList>
            <person name="Navarre W."/>
            <person name="Wong E."/>
            <person name="Huang K.C."/>
            <person name="Tropini C."/>
            <person name="Ng K."/>
            <person name="Yu B."/>
        </authorList>
    </citation>
    <scope>NUCLEOTIDE SEQUENCE [LARGE SCALE GENOMIC DNA]</scope>
    <source>
        <strain evidence="8 9">NM80_B27</strain>
    </source>
</reference>
<keyword evidence="2 7" id="KW-0812">Transmembrane</keyword>
<evidence type="ECO:0000256" key="2">
    <source>
        <dbReference type="ARBA" id="ARBA00022692"/>
    </source>
</evidence>
<sequence>MAELPQIHSVHASQGSARSRASHAASGRPARPSLLSFFNWPFLLVIALLVSYGLLVCWSAVQGMEKYSFNRQLAGVGVGLAIMAVLWRFDYRRLANMTTALLVINVVLILLPHIPGLGTDAGMGAKSWIKIGMQVQPGEFAKVTVVLFAASLLARYQGTLDDWREYCKVLGMLLIPFACIMTQPDLGTGLVYLAISGVILVMGGARGRYLAITVVAGVAAIAAVFAVDELLKYETSPGVYEYRLLKNYQRRRLLVFLNPEADLSGDGYNLAQAKIAVGSGGLFGKGLLNATQSTHGFLPEAPTDFIFCVLAEELGFVGVVGLLALYAALIAICLSIARGADNLFGMLIVMGVVGMWLFQILENIGMDCGLMPITGIPLPFVSYGSSFMIVNFALIGLIGSVWSHRSMQGRKAA</sequence>
<feature type="transmembrane region" description="Helical" evidence="7">
    <location>
        <begin position="95"/>
        <end position="119"/>
    </location>
</feature>
<evidence type="ECO:0000313" key="8">
    <source>
        <dbReference type="EMBL" id="THG38172.1"/>
    </source>
</evidence>
<dbReference type="PANTHER" id="PTHR30474:SF1">
    <property type="entry name" value="PEPTIDOGLYCAN GLYCOSYLTRANSFERASE MRDB"/>
    <property type="match status" value="1"/>
</dbReference>
<dbReference type="EMBL" id="SSTJ01000002">
    <property type="protein sequence ID" value="THG38172.1"/>
    <property type="molecule type" value="Genomic_DNA"/>
</dbReference>
<organism evidence="8 9">
    <name type="scientific">Adlercreutzia caecimuris</name>
    <dbReference type="NCBI Taxonomy" id="671266"/>
    <lineage>
        <taxon>Bacteria</taxon>
        <taxon>Bacillati</taxon>
        <taxon>Actinomycetota</taxon>
        <taxon>Coriobacteriia</taxon>
        <taxon>Eggerthellales</taxon>
        <taxon>Eggerthellaceae</taxon>
        <taxon>Adlercreutzia</taxon>
    </lineage>
</organism>
<proteinExistence type="predicted"/>
<feature type="transmembrane region" description="Helical" evidence="7">
    <location>
        <begin position="209"/>
        <end position="227"/>
    </location>
</feature>
<name>A0A4S4G663_9ACTN</name>
<dbReference type="AlphaFoldDB" id="A0A4S4G663"/>
<comment type="caution">
    <text evidence="8">The sequence shown here is derived from an EMBL/GenBank/DDBJ whole genome shotgun (WGS) entry which is preliminary data.</text>
</comment>
<evidence type="ECO:0000313" key="9">
    <source>
        <dbReference type="Proteomes" id="UP000308978"/>
    </source>
</evidence>
<dbReference type="GO" id="GO:0015648">
    <property type="term" value="F:lipid-linked peptidoglycan transporter activity"/>
    <property type="evidence" value="ECO:0007669"/>
    <property type="project" value="TreeGrafter"/>
</dbReference>
<dbReference type="InterPro" id="IPR011923">
    <property type="entry name" value="RodA/MrdB"/>
</dbReference>
<dbReference type="GO" id="GO:0032153">
    <property type="term" value="C:cell division site"/>
    <property type="evidence" value="ECO:0007669"/>
    <property type="project" value="TreeGrafter"/>
</dbReference>
<comment type="subcellular location">
    <subcellularLocation>
        <location evidence="1">Membrane</location>
        <topology evidence="1">Multi-pass membrane protein</topology>
    </subcellularLocation>
</comment>
<dbReference type="RefSeq" id="WP_136432823.1">
    <property type="nucleotide sequence ID" value="NZ_SSTJ01000002.1"/>
</dbReference>
<feature type="transmembrane region" description="Helical" evidence="7">
    <location>
        <begin position="314"/>
        <end position="336"/>
    </location>
</feature>
<dbReference type="GO" id="GO:0051301">
    <property type="term" value="P:cell division"/>
    <property type="evidence" value="ECO:0007669"/>
    <property type="project" value="InterPro"/>
</dbReference>
<dbReference type="Pfam" id="PF01098">
    <property type="entry name" value="FTSW_RODA_SPOVE"/>
    <property type="match status" value="1"/>
</dbReference>
<dbReference type="InterPro" id="IPR001182">
    <property type="entry name" value="FtsW/RodA"/>
</dbReference>
<feature type="transmembrane region" description="Helical" evidence="7">
    <location>
        <begin position="40"/>
        <end position="61"/>
    </location>
</feature>
<dbReference type="NCBIfam" id="TIGR02210">
    <property type="entry name" value="rodA_shape"/>
    <property type="match status" value="1"/>
</dbReference>
<feature type="transmembrane region" description="Helical" evidence="7">
    <location>
        <begin position="73"/>
        <end position="89"/>
    </location>
</feature>
<evidence type="ECO:0000256" key="7">
    <source>
        <dbReference type="SAM" id="Phobius"/>
    </source>
</evidence>
<feature type="transmembrane region" description="Helical" evidence="7">
    <location>
        <begin position="381"/>
        <end position="402"/>
    </location>
</feature>